<dbReference type="EMBL" id="JAAHCF010000158">
    <property type="protein sequence ID" value="KAK8147282.1"/>
    <property type="molecule type" value="Genomic_DNA"/>
</dbReference>
<evidence type="ECO:0000313" key="3">
    <source>
        <dbReference type="Proteomes" id="UP001397290"/>
    </source>
</evidence>
<evidence type="ECO:0000313" key="2">
    <source>
        <dbReference type="EMBL" id="KAK8147282.1"/>
    </source>
</evidence>
<reference evidence="2 3" key="1">
    <citation type="submission" date="2020-02" db="EMBL/GenBank/DDBJ databases">
        <title>Comparative genomics of the hypocrealean fungal genus Beauvera.</title>
        <authorList>
            <person name="Showalter D.N."/>
            <person name="Bushley K.E."/>
            <person name="Rehner S.A."/>
        </authorList>
    </citation>
    <scope>NUCLEOTIDE SEQUENCE [LARGE SCALE GENOMIC DNA]</scope>
    <source>
        <strain evidence="2 3">ARSEF4384</strain>
    </source>
</reference>
<feature type="compositionally biased region" description="Polar residues" evidence="1">
    <location>
        <begin position="601"/>
        <end position="615"/>
    </location>
</feature>
<proteinExistence type="predicted"/>
<feature type="compositionally biased region" description="Low complexity" evidence="1">
    <location>
        <begin position="145"/>
        <end position="161"/>
    </location>
</feature>
<feature type="compositionally biased region" description="Polar residues" evidence="1">
    <location>
        <begin position="577"/>
        <end position="591"/>
    </location>
</feature>
<evidence type="ECO:0000256" key="1">
    <source>
        <dbReference type="SAM" id="MobiDB-lite"/>
    </source>
</evidence>
<name>A0AAW0RYN2_9HYPO</name>
<comment type="caution">
    <text evidence="2">The sequence shown here is derived from an EMBL/GenBank/DDBJ whole genome shotgun (WGS) entry which is preliminary data.</text>
</comment>
<feature type="region of interest" description="Disordered" evidence="1">
    <location>
        <begin position="408"/>
        <end position="636"/>
    </location>
</feature>
<protein>
    <submittedName>
        <fullName evidence="2">Uncharacterized protein</fullName>
    </submittedName>
</protein>
<feature type="compositionally biased region" description="Acidic residues" evidence="1">
    <location>
        <begin position="664"/>
        <end position="675"/>
    </location>
</feature>
<keyword evidence="3" id="KW-1185">Reference proteome</keyword>
<sequence length="685" mass="76484">MAGKPQYSDAEILWFLKQVFEYKIKNEDLVCAGFKERFGRELKSYQHKYLKGRYGKDPNFNCPAVTGSAFLVQPAISDETQLPILPLVQDYTVKPCHTVEVHDNVGQGLNSSQTMDGYDNVGQGLNGSSSGMAVTNHYTTDRHPTTNNTTNNTANNTVNNTPRQTIEAPVVVPRQANLSRSSRMHTAPRDPRSESRQQAAQRAAAYQQAQAALHADEQVNRQLQNRQQVPGTQQNFEQLRIPGMPVMPVMPQPQHPANQNPMLWSQVNISPSTQQAHFSHGTHQAQGVAHHEVIASEQPHWTMNPYSGHQPPVGHDPHQATYIGNHTQERSTQLWIETQQHHRQARQYAAPLVYTGNPGQGLETGPWNGTQGHHLQAMEYSAPTAPGAVFSAPEQGFWEVAPPLGVPDLTTVRGTEGNQQEPGQGMQNPYERNGMPYPCPEFPHGQLQQSMPLSREESQQSMPVSYREPQQRQPLSRGEPLSRGDSQQSMPVSYRADSQQSMPVSYRADSQQSMPVSYRADSQQSMPVSYREPQQSEPPSRGDSQQSMPVSYREPQQSEPPSRGDSQQSMPPPYREPQQSEPLSLGDSQQSMPPPDREPQQSEPLSRGESQQSEPLSEGVQAAYANWQQHTPVRDNSPFSCQVIRILHLQQLLAGTSNGTENEKEQDGEEDDFDFSDFIHLENAP</sequence>
<feature type="region of interest" description="Disordered" evidence="1">
    <location>
        <begin position="140"/>
        <end position="204"/>
    </location>
</feature>
<feature type="compositionally biased region" description="Polar residues" evidence="1">
    <location>
        <begin position="484"/>
        <end position="569"/>
    </location>
</feature>
<accession>A0AAW0RYN2</accession>
<feature type="compositionally biased region" description="Polar residues" evidence="1">
    <location>
        <begin position="412"/>
        <end position="427"/>
    </location>
</feature>
<gene>
    <name evidence="2" type="ORF">G3M48_001863</name>
</gene>
<dbReference type="AlphaFoldDB" id="A0AAW0RYN2"/>
<organism evidence="2 3">
    <name type="scientific">Beauveria asiatica</name>
    <dbReference type="NCBI Taxonomy" id="1069075"/>
    <lineage>
        <taxon>Eukaryota</taxon>
        <taxon>Fungi</taxon>
        <taxon>Dikarya</taxon>
        <taxon>Ascomycota</taxon>
        <taxon>Pezizomycotina</taxon>
        <taxon>Sordariomycetes</taxon>
        <taxon>Hypocreomycetidae</taxon>
        <taxon>Hypocreales</taxon>
        <taxon>Cordycipitaceae</taxon>
        <taxon>Beauveria</taxon>
    </lineage>
</organism>
<feature type="region of interest" description="Disordered" evidence="1">
    <location>
        <begin position="653"/>
        <end position="685"/>
    </location>
</feature>
<dbReference type="Proteomes" id="UP001397290">
    <property type="component" value="Unassembled WGS sequence"/>
</dbReference>